<reference evidence="2 3" key="1">
    <citation type="submission" date="2020-10" db="EMBL/GenBank/DDBJ databases">
        <title>Ca. Dormibacterota MAGs.</title>
        <authorList>
            <person name="Montgomery K."/>
        </authorList>
    </citation>
    <scope>NUCLEOTIDE SEQUENCE [LARGE SCALE GENOMIC DNA]</scope>
    <source>
        <strain evidence="2">Mitchell_Peninsula_5</strain>
    </source>
</reference>
<comment type="caution">
    <text evidence="2">The sequence shown here is derived from an EMBL/GenBank/DDBJ whole genome shotgun (WGS) entry which is preliminary data.</text>
</comment>
<dbReference type="EMBL" id="JAEKNN010000039">
    <property type="protein sequence ID" value="MBJ7609379.1"/>
    <property type="molecule type" value="Genomic_DNA"/>
</dbReference>
<name>A0A934KMZ8_9BACT</name>
<evidence type="ECO:0000313" key="3">
    <source>
        <dbReference type="Proteomes" id="UP000614410"/>
    </source>
</evidence>
<accession>A0A934KMZ8</accession>
<organism evidence="2 3">
    <name type="scientific">Candidatus Amunia macphersoniae</name>
    <dbReference type="NCBI Taxonomy" id="3127014"/>
    <lineage>
        <taxon>Bacteria</taxon>
        <taxon>Bacillati</taxon>
        <taxon>Candidatus Dormiibacterota</taxon>
        <taxon>Candidatus Dormibacteria</taxon>
        <taxon>Candidatus Aeolococcales</taxon>
        <taxon>Candidatus Aeolococcaceae</taxon>
        <taxon>Candidatus Amunia</taxon>
    </lineage>
</organism>
<proteinExistence type="predicted"/>
<evidence type="ECO:0000256" key="1">
    <source>
        <dbReference type="SAM" id="MobiDB-lite"/>
    </source>
</evidence>
<sequence>MAELSAGPELPALAADELLPEPLLLSDELAPPELDAEPTLSAPPPLEESSWDCSKLLLELLLLVASDWELADCLFNEFWGGLWPAWTPSGLGCLTGQ</sequence>
<dbReference type="AlphaFoldDB" id="A0A934KMZ8"/>
<dbReference type="Proteomes" id="UP000614410">
    <property type="component" value="Unassembled WGS sequence"/>
</dbReference>
<gene>
    <name evidence="2" type="ORF">JF887_08100</name>
</gene>
<feature type="region of interest" description="Disordered" evidence="1">
    <location>
        <begin position="26"/>
        <end position="49"/>
    </location>
</feature>
<evidence type="ECO:0000313" key="2">
    <source>
        <dbReference type="EMBL" id="MBJ7609379.1"/>
    </source>
</evidence>
<protein>
    <submittedName>
        <fullName evidence="2">Uncharacterized protein</fullName>
    </submittedName>
</protein>